<feature type="compositionally biased region" description="Low complexity" evidence="1">
    <location>
        <begin position="583"/>
        <end position="594"/>
    </location>
</feature>
<feature type="compositionally biased region" description="Low complexity" evidence="1">
    <location>
        <begin position="132"/>
        <end position="171"/>
    </location>
</feature>
<feature type="compositionally biased region" description="Acidic residues" evidence="1">
    <location>
        <begin position="690"/>
        <end position="704"/>
    </location>
</feature>
<dbReference type="PANTHER" id="PTHR48125">
    <property type="entry name" value="LP07818P1"/>
    <property type="match status" value="1"/>
</dbReference>
<feature type="compositionally biased region" description="Polar residues" evidence="1">
    <location>
        <begin position="524"/>
        <end position="541"/>
    </location>
</feature>
<feature type="compositionally biased region" description="Low complexity" evidence="1">
    <location>
        <begin position="354"/>
        <end position="380"/>
    </location>
</feature>
<evidence type="ECO:0000313" key="2">
    <source>
        <dbReference type="EMBL" id="QSZ29621.1"/>
    </source>
</evidence>
<feature type="region of interest" description="Disordered" evidence="1">
    <location>
        <begin position="1079"/>
        <end position="1125"/>
    </location>
</feature>
<feature type="compositionally biased region" description="Acidic residues" evidence="1">
    <location>
        <begin position="257"/>
        <end position="267"/>
    </location>
</feature>
<protein>
    <submittedName>
        <fullName evidence="2">Uncharacterized protein</fullName>
    </submittedName>
</protein>
<dbReference type="PANTHER" id="PTHR48125:SF10">
    <property type="entry name" value="OS12G0136300 PROTEIN"/>
    <property type="match status" value="1"/>
</dbReference>
<feature type="compositionally biased region" description="Basic and acidic residues" evidence="1">
    <location>
        <begin position="661"/>
        <end position="671"/>
    </location>
</feature>
<feature type="compositionally biased region" description="Basic and acidic residues" evidence="1">
    <location>
        <begin position="705"/>
        <end position="719"/>
    </location>
</feature>
<feature type="region of interest" description="Disordered" evidence="1">
    <location>
        <begin position="1"/>
        <end position="404"/>
    </location>
</feature>
<feature type="region of interest" description="Disordered" evidence="1">
    <location>
        <begin position="759"/>
        <end position="814"/>
    </location>
</feature>
<evidence type="ECO:0000313" key="3">
    <source>
        <dbReference type="Proteomes" id="UP000672032"/>
    </source>
</evidence>
<feature type="region of interest" description="Disordered" evidence="1">
    <location>
        <begin position="634"/>
        <end position="736"/>
    </location>
</feature>
<feature type="compositionally biased region" description="Polar residues" evidence="1">
    <location>
        <begin position="558"/>
        <end position="573"/>
    </location>
</feature>
<feature type="compositionally biased region" description="Basic and acidic residues" evidence="1">
    <location>
        <begin position="306"/>
        <end position="316"/>
    </location>
</feature>
<organism evidence="2 3">
    <name type="scientific">Monilinia vaccinii-corymbosi</name>
    <dbReference type="NCBI Taxonomy" id="61207"/>
    <lineage>
        <taxon>Eukaryota</taxon>
        <taxon>Fungi</taxon>
        <taxon>Dikarya</taxon>
        <taxon>Ascomycota</taxon>
        <taxon>Pezizomycotina</taxon>
        <taxon>Leotiomycetes</taxon>
        <taxon>Helotiales</taxon>
        <taxon>Sclerotiniaceae</taxon>
        <taxon>Monilinia</taxon>
    </lineage>
</organism>
<sequence length="1321" mass="146207">MAGARTRAQGLSPGGFKTLDDIEKPKRGRGRGRGKKGAKAEAESQSVVEAEAESQAAESQAAESQAAESQAAESQAAESQAAESQAAESQAAESQAAESQAAESQAAESQPIESQSVVEPEVESQLIESQLIESQSVVEPEVESQPIESQPVVEPEVESQAAESQSIESQPIEAERDHNTESQNATPPPTNPSRANSPGSHSPSPSPSPTPTPVDRRPMRRRPMSRSPPPRNIFQSNDAARISPLGSNRKRSREDSSSDGDAEDEVEQPSSKRVRISPPQKRSREESPTHNSDEAAKQPSGKRVRFSVDEAKEPRGRPARNRVKATPRPAIMAFLDRRQDHVVLNESSSDESSETTTSPLPSQSKAASKAAPKSALKAAPKPAPRPPITSPRRLVHERYQQKQSYDAYESDYDWFEDDKEAKAGPSSNLVPPEPIPSVNEIFKMTDPETRFRVAVKHYGKDICTSKWTALFTDLLPHMTRRERILAVTREHVHPGRYVFEGIEKEVAKEKEVGKGKEVAKEVTQEASQSTNDVPQTDYSQSESKKTEGKKTGGKKTTAVASSRENRSKSNVPSSRRKNRSKSDVPSPSRPSPSDALNFADPYLVSVANAFHAHKNKSKTMPSVEQVTAFLDTFDVQQPSSDVQQPSSDVQQPSSDVNVQMDVEKPLLQEKPRQRRRNAFVVPGWGTDDTVSSDESDDEPTDDDEPKAPEAPKAPEEPKAPEAPISPVQEASPHSSWWNPISTVATIITSPFRKLVPPPFIFNQPPTTPSAAPLKRMSQSDRKGNVRNKIRGRPGAGFQTERHPPHKDVESEPVKIPGLFTVAEIKELHRMQDEYAARNPNPALTAVTNHDIHKTSREARRKSFTNSAEKEPQSSTPARSGDKRDANGAPKPRTTQRWNDFMAHYYEGSSSSEDEDEVVEVPQYYKWIFEMRSGLYLRSDAIDRMLYKNEFISADNPFYQHLYRHYRDFPKPDIFKPAGVQNPLNSSELLQQARLREAGDKRIPDESENDYRYVLNQTQRDCIFYSAGPYCGFDIPGQRLSKDHLANMKEGLPLLTPRDESGAVIKKPRHDTGPLNIFAQLRNRDETQSDTEQADVGADRTLEPKQWTQTPPPKPKPVNATLPGTPEKAPISEAVQQAMNKANKYLPAKSSGLRNVAVMSPLQVEADKDLEARRAREREEGERITMEAAERVFRPGGRRNELALYGFLPTKGKEVSREPDHPISSVDLAKSKEVSREPDHPIFNFDFTNEDIGFAFDPSVKKAVSDCLAQGLIPITPIPEDIWNEHADLPVSEVESAVATLFSGIDARMYGSAHNGMVPGKN</sequence>
<feature type="compositionally biased region" description="Basic residues" evidence="1">
    <location>
        <begin position="26"/>
        <end position="37"/>
    </location>
</feature>
<evidence type="ECO:0000256" key="1">
    <source>
        <dbReference type="SAM" id="MobiDB-lite"/>
    </source>
</evidence>
<feature type="compositionally biased region" description="Low complexity" evidence="1">
    <location>
        <begin position="634"/>
        <end position="656"/>
    </location>
</feature>
<feature type="compositionally biased region" description="Basic and acidic residues" evidence="1">
    <location>
        <begin position="509"/>
        <end position="523"/>
    </location>
</feature>
<gene>
    <name evidence="2" type="ORF">DSL72_004137</name>
</gene>
<dbReference type="OrthoDB" id="3524344at2759"/>
<keyword evidence="3" id="KW-1185">Reference proteome</keyword>
<feature type="region of interest" description="Disordered" evidence="1">
    <location>
        <begin position="838"/>
        <end position="895"/>
    </location>
</feature>
<dbReference type="EMBL" id="CP063405">
    <property type="protein sequence ID" value="QSZ29621.1"/>
    <property type="molecule type" value="Genomic_DNA"/>
</dbReference>
<feature type="compositionally biased region" description="Basic and acidic residues" evidence="1">
    <location>
        <begin position="282"/>
        <end position="296"/>
    </location>
</feature>
<dbReference type="Proteomes" id="UP000672032">
    <property type="component" value="Chromosome 1"/>
</dbReference>
<name>A0A8A3P3Z2_9HELO</name>
<proteinExistence type="predicted"/>
<accession>A0A8A3P3Z2</accession>
<feature type="region of interest" description="Disordered" evidence="1">
    <location>
        <begin position="509"/>
        <end position="597"/>
    </location>
</feature>
<reference evidence="2" key="1">
    <citation type="submission" date="2020-10" db="EMBL/GenBank/DDBJ databases">
        <title>Genome Sequence of Monilinia vaccinii-corymbosi Sheds Light on Mummy Berry Disease Infection of Blueberry and Mating Type.</title>
        <authorList>
            <person name="Yow A.G."/>
            <person name="Zhang Y."/>
            <person name="Bansal K."/>
            <person name="Eacker S.M."/>
            <person name="Sullivan S."/>
            <person name="Liachko I."/>
            <person name="Cubeta M.A."/>
            <person name="Rollins J.A."/>
            <person name="Ashrafi H."/>
        </authorList>
    </citation>
    <scope>NUCLEOTIDE SEQUENCE</scope>
    <source>
        <strain evidence="2">RL-1</strain>
    </source>
</reference>
<feature type="compositionally biased region" description="Low complexity" evidence="1">
    <location>
        <begin position="43"/>
        <end position="125"/>
    </location>
</feature>
<feature type="compositionally biased region" description="Basic and acidic residues" evidence="1">
    <location>
        <begin position="799"/>
        <end position="812"/>
    </location>
</feature>